<gene>
    <name evidence="1" type="ORF">UX78_C0009G0026</name>
</gene>
<dbReference type="EMBL" id="LCNM01000009">
    <property type="protein sequence ID" value="KKU56414.1"/>
    <property type="molecule type" value="Genomic_DNA"/>
</dbReference>
<name>A0A0G1RGG2_9BACT</name>
<proteinExistence type="predicted"/>
<dbReference type="Proteomes" id="UP000034607">
    <property type="component" value="Unassembled WGS sequence"/>
</dbReference>
<reference evidence="1 2" key="1">
    <citation type="journal article" date="2015" name="Nature">
        <title>rRNA introns, odd ribosomes, and small enigmatic genomes across a large radiation of phyla.</title>
        <authorList>
            <person name="Brown C.T."/>
            <person name="Hug L.A."/>
            <person name="Thomas B.C."/>
            <person name="Sharon I."/>
            <person name="Castelle C.J."/>
            <person name="Singh A."/>
            <person name="Wilkins M.J."/>
            <person name="Williams K.H."/>
            <person name="Banfield J.F."/>
        </authorList>
    </citation>
    <scope>NUCLEOTIDE SEQUENCE [LARGE SCALE GENOMIC DNA]</scope>
</reference>
<evidence type="ECO:0008006" key="3">
    <source>
        <dbReference type="Google" id="ProtNLM"/>
    </source>
</evidence>
<dbReference type="SUPFAM" id="SSF52540">
    <property type="entry name" value="P-loop containing nucleoside triphosphate hydrolases"/>
    <property type="match status" value="1"/>
</dbReference>
<evidence type="ECO:0000313" key="1">
    <source>
        <dbReference type="EMBL" id="KKU56414.1"/>
    </source>
</evidence>
<organism evidence="1 2">
    <name type="scientific">Candidatus Amesbacteria bacterium GW2011_GWA2_47_11</name>
    <dbReference type="NCBI Taxonomy" id="1618357"/>
    <lineage>
        <taxon>Bacteria</taxon>
        <taxon>Candidatus Amesiibacteriota</taxon>
    </lineage>
</organism>
<dbReference type="Gene3D" id="3.40.50.300">
    <property type="entry name" value="P-loop containing nucleotide triphosphate hydrolases"/>
    <property type="match status" value="1"/>
</dbReference>
<sequence>MNTSFNKILVVFDGLPGSGKTTTVDWLSSEYHGLAIPEVPEHNLSKPFTEEYFINCEEIKIGRFINSKHEFNFMDRSPISIVAHDYGCFKLGYENDNYQLNKWFQTQITKINLKNTLFVYPRISNVKLCNLRKWGENLEKLPKEFKTIQGARLWTEDKFLEIVKVFYDDFYGNIRNKLVIDCDMISLEKMFSLIKHKIDST</sequence>
<evidence type="ECO:0000313" key="2">
    <source>
        <dbReference type="Proteomes" id="UP000034607"/>
    </source>
</evidence>
<protein>
    <recommendedName>
        <fullName evidence="3">Thymidylate kinase-like domain-containing protein</fullName>
    </recommendedName>
</protein>
<dbReference type="InterPro" id="IPR027417">
    <property type="entry name" value="P-loop_NTPase"/>
</dbReference>
<accession>A0A0G1RGG2</accession>
<dbReference type="AlphaFoldDB" id="A0A0G1RGG2"/>
<comment type="caution">
    <text evidence="1">The sequence shown here is derived from an EMBL/GenBank/DDBJ whole genome shotgun (WGS) entry which is preliminary data.</text>
</comment>